<dbReference type="Proteomes" id="UP000321034">
    <property type="component" value="Unassembled WGS sequence"/>
</dbReference>
<reference evidence="1 2" key="1">
    <citation type="submission" date="2019-08" db="EMBL/GenBank/DDBJ databases">
        <authorList>
            <person name="Dong K."/>
        </authorList>
    </citation>
    <scope>NUCLEOTIDE SEQUENCE [LARGE SCALE GENOMIC DNA]</scope>
    <source>
        <strain evidence="1 2">JCM14558</strain>
    </source>
</reference>
<dbReference type="AlphaFoldDB" id="A0A5C8I1V7"/>
<proteinExistence type="predicted"/>
<name>A0A5C8I1V7_9MICO</name>
<evidence type="ECO:0008006" key="3">
    <source>
        <dbReference type="Google" id="ProtNLM"/>
    </source>
</evidence>
<dbReference type="Gene3D" id="3.40.50.2000">
    <property type="entry name" value="Glycogen Phosphorylase B"/>
    <property type="match status" value="1"/>
</dbReference>
<organism evidence="1 2">
    <name type="scientific">Microbacterium hatanonis</name>
    <dbReference type="NCBI Taxonomy" id="404366"/>
    <lineage>
        <taxon>Bacteria</taxon>
        <taxon>Bacillati</taxon>
        <taxon>Actinomycetota</taxon>
        <taxon>Actinomycetes</taxon>
        <taxon>Micrococcales</taxon>
        <taxon>Microbacteriaceae</taxon>
        <taxon>Microbacterium</taxon>
    </lineage>
</organism>
<accession>A0A5C8I1V7</accession>
<comment type="caution">
    <text evidence="1">The sequence shown here is derived from an EMBL/GenBank/DDBJ whole genome shotgun (WGS) entry which is preliminary data.</text>
</comment>
<gene>
    <name evidence="1" type="ORF">FVP77_01430</name>
</gene>
<sequence length="332" mass="35188">MSGVGWYVHHHGRGHLTRFEAVRPHLPGPVVAFSSLDAPSDLAPDTRWVVLPRDDASYVRDGVSVEPRSSDPTAGGLLHWAPLGHPGHRQRLAAIAAASVDLDAFVVDVSVEVALFVRLLGLPTVVVTQPGDRTDGVHSLAYRVADRILAPWPEGAVPSVALDEARDRVAWVGGVSRFAGRPRTVAREPRSVLVLGAALVGGALEQARAEATEAGWTFRTVGADAAQWSADPWDALCAAEVVVSAAGQNSVADLAAARARAVVIAQERPFDEQAATAAELDRTGLAVVSHVPEPGGFVALLDRACTLEPRWERWRTDGAPERAAAVIASVMR</sequence>
<evidence type="ECO:0000313" key="1">
    <source>
        <dbReference type="EMBL" id="TXK12181.1"/>
    </source>
</evidence>
<dbReference type="RefSeq" id="WP_147892922.1">
    <property type="nucleotide sequence ID" value="NZ_BAAANR010000001.1"/>
</dbReference>
<dbReference type="SUPFAM" id="SSF53756">
    <property type="entry name" value="UDP-Glycosyltransferase/glycogen phosphorylase"/>
    <property type="match status" value="1"/>
</dbReference>
<protein>
    <recommendedName>
        <fullName evidence="3">Glycosyl transferase family 28 C-terminal domain-containing protein</fullName>
    </recommendedName>
</protein>
<evidence type="ECO:0000313" key="2">
    <source>
        <dbReference type="Proteomes" id="UP000321034"/>
    </source>
</evidence>
<dbReference type="OrthoDB" id="9809594at2"/>
<dbReference type="EMBL" id="VRSV01000001">
    <property type="protein sequence ID" value="TXK12181.1"/>
    <property type="molecule type" value="Genomic_DNA"/>
</dbReference>
<keyword evidence="2" id="KW-1185">Reference proteome</keyword>